<name>A0A2Z6ZYR9_9LAMI</name>
<dbReference type="EMBL" id="KV171994">
    <property type="protein sequence ID" value="KZT75953.1"/>
    <property type="molecule type" value="Genomic_DNA"/>
</dbReference>
<evidence type="ECO:0000313" key="2">
    <source>
        <dbReference type="Proteomes" id="UP000250235"/>
    </source>
</evidence>
<protein>
    <submittedName>
        <fullName evidence="1">Uncharacterized protein</fullName>
    </submittedName>
</protein>
<dbReference type="AlphaFoldDB" id="A0A2Z6ZYR9"/>
<accession>A0A2Z6ZYR9</accession>
<gene>
    <name evidence="1" type="ORF">F511_47023</name>
</gene>
<dbReference type="Proteomes" id="UP000250235">
    <property type="component" value="Unassembled WGS sequence"/>
</dbReference>
<proteinExistence type="predicted"/>
<sequence>MRPPLTQALRSWSHAARCSVADDARTGCALDGAVPCTAARETSQDVEEGGAAVQRAGRGPCAAHRRTIAHDGARLRRTCRGRMRGLAPCDFDGGAAAGRPPLRRYSGDVVTAGLISSRFWFGPVPGSP</sequence>
<keyword evidence="2" id="KW-1185">Reference proteome</keyword>
<organism evidence="1 2">
    <name type="scientific">Dorcoceras hygrometricum</name>
    <dbReference type="NCBI Taxonomy" id="472368"/>
    <lineage>
        <taxon>Eukaryota</taxon>
        <taxon>Viridiplantae</taxon>
        <taxon>Streptophyta</taxon>
        <taxon>Embryophyta</taxon>
        <taxon>Tracheophyta</taxon>
        <taxon>Spermatophyta</taxon>
        <taxon>Magnoliopsida</taxon>
        <taxon>eudicotyledons</taxon>
        <taxon>Gunneridae</taxon>
        <taxon>Pentapetalae</taxon>
        <taxon>asterids</taxon>
        <taxon>lamiids</taxon>
        <taxon>Lamiales</taxon>
        <taxon>Gesneriaceae</taxon>
        <taxon>Didymocarpoideae</taxon>
        <taxon>Trichosporeae</taxon>
        <taxon>Loxocarpinae</taxon>
        <taxon>Dorcoceras</taxon>
    </lineage>
</organism>
<reference evidence="1 2" key="1">
    <citation type="journal article" date="2015" name="Proc. Natl. Acad. Sci. U.S.A.">
        <title>The resurrection genome of Boea hygrometrica: A blueprint for survival of dehydration.</title>
        <authorList>
            <person name="Xiao L."/>
            <person name="Yang G."/>
            <person name="Zhang L."/>
            <person name="Yang X."/>
            <person name="Zhao S."/>
            <person name="Ji Z."/>
            <person name="Zhou Q."/>
            <person name="Hu M."/>
            <person name="Wang Y."/>
            <person name="Chen M."/>
            <person name="Xu Y."/>
            <person name="Jin H."/>
            <person name="Xiao X."/>
            <person name="Hu G."/>
            <person name="Bao F."/>
            <person name="Hu Y."/>
            <person name="Wan P."/>
            <person name="Li L."/>
            <person name="Deng X."/>
            <person name="Kuang T."/>
            <person name="Xiang C."/>
            <person name="Zhu J.K."/>
            <person name="Oliver M.J."/>
            <person name="He Y."/>
        </authorList>
    </citation>
    <scope>NUCLEOTIDE SEQUENCE [LARGE SCALE GENOMIC DNA]</scope>
    <source>
        <strain evidence="2">cv. XS01</strain>
    </source>
</reference>
<evidence type="ECO:0000313" key="1">
    <source>
        <dbReference type="EMBL" id="KZT75953.1"/>
    </source>
</evidence>